<keyword evidence="2" id="KW-0472">Membrane</keyword>
<protein>
    <recommendedName>
        <fullName evidence="3">Choice-of-anchor A domain-containing protein</fullName>
    </recommendedName>
</protein>
<accession>A0A919DTR6</accession>
<name>A0A919DTR6_9ACTN</name>
<gene>
    <name evidence="4" type="ORF">GCM10018785_52140</name>
</gene>
<organism evidence="4 5">
    <name type="scientific">Streptomyces longispororuber</name>
    <dbReference type="NCBI Taxonomy" id="68230"/>
    <lineage>
        <taxon>Bacteria</taxon>
        <taxon>Bacillati</taxon>
        <taxon>Actinomycetota</taxon>
        <taxon>Actinomycetes</taxon>
        <taxon>Kitasatosporales</taxon>
        <taxon>Streptomycetaceae</taxon>
        <taxon>Streptomyces</taxon>
    </lineage>
</organism>
<proteinExistence type="predicted"/>
<sequence length="555" mass="56850">MAVAVAAVVGGPAGQGVADPLPGGLGPCKGSACPDRYPAVNNGPVTGRDENINIFVGEDMRVREAAAEAEGKVVVLGDFDMNKRAGASQVYNVGVAGVGSRVPPPNGSDFLTAGDDLTVAPGQRLLAEEGSVNGVVKYGDDLSGTVIPRAVRDPGAADPYAALPGRLTAASRCYAYEGDERRAANGTVTYSSAATVFHGDGTSALQVFEVDRDLASSGGGTQGITFTDIPAGATVLVNLYGDVRQINTWVDGFPGLGGRLLWNFPDASDVEFNGSAQFAGSVLVGSAGSTATVRMPGMNGRFFTVGSLTHTSAAGGGQEFHNYPFTGDLPSCATPSPTPSPSPDESDDPSPSPSPDESDDPTPSPSPSPDESDDPSPSPSPDDSDDPEPSPSPDDSDDPEPSPSPDDSDDPSPSPDDSDDPSPSPDDSDDPSPSPDDSDDPWPSPDDSDDPWPSPDDSDDPWPSPDDSDDPWPSPDDSDDPWPSPSPSDSDGPKPTPSHTPTHPHPRPTKDPDEMARTGTSSGELALVGGIGAALVAAGVTVVVTVRRRRSGGYE</sequence>
<evidence type="ECO:0000259" key="3">
    <source>
        <dbReference type="Pfam" id="PF20597"/>
    </source>
</evidence>
<keyword evidence="2" id="KW-0812">Transmembrane</keyword>
<keyword evidence="2" id="KW-1133">Transmembrane helix</keyword>
<keyword evidence="5" id="KW-1185">Reference proteome</keyword>
<dbReference type="AlphaFoldDB" id="A0A919DTR6"/>
<dbReference type="Pfam" id="PF20597">
    <property type="entry name" value="pAdhesive_15"/>
    <property type="match status" value="1"/>
</dbReference>
<dbReference type="NCBIfam" id="TIGR04215">
    <property type="entry name" value="choice_anch_A"/>
    <property type="match status" value="1"/>
</dbReference>
<dbReference type="Proteomes" id="UP000608024">
    <property type="component" value="Unassembled WGS sequence"/>
</dbReference>
<dbReference type="EMBL" id="BNBT01000098">
    <property type="protein sequence ID" value="GHE77477.1"/>
    <property type="molecule type" value="Genomic_DNA"/>
</dbReference>
<feature type="transmembrane region" description="Helical" evidence="2">
    <location>
        <begin position="525"/>
        <end position="546"/>
    </location>
</feature>
<reference evidence="4" key="2">
    <citation type="submission" date="2020-09" db="EMBL/GenBank/DDBJ databases">
        <authorList>
            <person name="Sun Q."/>
            <person name="Ohkuma M."/>
        </authorList>
    </citation>
    <scope>NUCLEOTIDE SEQUENCE</scope>
    <source>
        <strain evidence="4">JCM 4784</strain>
    </source>
</reference>
<dbReference type="RefSeq" id="WP_308439046.1">
    <property type="nucleotide sequence ID" value="NZ_BNBT01000098.1"/>
</dbReference>
<feature type="compositionally biased region" description="Acidic residues" evidence="1">
    <location>
        <begin position="382"/>
        <end position="480"/>
    </location>
</feature>
<feature type="region of interest" description="Disordered" evidence="1">
    <location>
        <begin position="319"/>
        <end position="523"/>
    </location>
</feature>
<evidence type="ECO:0000256" key="2">
    <source>
        <dbReference type="SAM" id="Phobius"/>
    </source>
</evidence>
<feature type="domain" description="Choice-of-anchor A" evidence="3">
    <location>
        <begin position="53"/>
        <end position="309"/>
    </location>
</feature>
<dbReference type="InterPro" id="IPR026588">
    <property type="entry name" value="Choice_anch_A"/>
</dbReference>
<evidence type="ECO:0000256" key="1">
    <source>
        <dbReference type="SAM" id="MobiDB-lite"/>
    </source>
</evidence>
<evidence type="ECO:0000313" key="4">
    <source>
        <dbReference type="EMBL" id="GHE77477.1"/>
    </source>
</evidence>
<evidence type="ECO:0000313" key="5">
    <source>
        <dbReference type="Proteomes" id="UP000608024"/>
    </source>
</evidence>
<reference evidence="4" key="1">
    <citation type="journal article" date="2014" name="Int. J. Syst. Evol. Microbiol.">
        <title>Complete genome sequence of Corynebacterium casei LMG S-19264T (=DSM 44701T), isolated from a smear-ripened cheese.</title>
        <authorList>
            <consortium name="US DOE Joint Genome Institute (JGI-PGF)"/>
            <person name="Walter F."/>
            <person name="Albersmeier A."/>
            <person name="Kalinowski J."/>
            <person name="Ruckert C."/>
        </authorList>
    </citation>
    <scope>NUCLEOTIDE SEQUENCE</scope>
    <source>
        <strain evidence="4">JCM 4784</strain>
    </source>
</reference>
<comment type="caution">
    <text evidence="4">The sequence shown here is derived from an EMBL/GenBank/DDBJ whole genome shotgun (WGS) entry which is preliminary data.</text>
</comment>